<organism evidence="1 2">
    <name type="scientific">Actinomycetospora chlora</name>
    <dbReference type="NCBI Taxonomy" id="663608"/>
    <lineage>
        <taxon>Bacteria</taxon>
        <taxon>Bacillati</taxon>
        <taxon>Actinomycetota</taxon>
        <taxon>Actinomycetes</taxon>
        <taxon>Pseudonocardiales</taxon>
        <taxon>Pseudonocardiaceae</taxon>
        <taxon>Actinomycetospora</taxon>
    </lineage>
</organism>
<gene>
    <name evidence="1" type="ORF">GCM10023200_35080</name>
</gene>
<dbReference type="InterPro" id="IPR014845">
    <property type="entry name" value="GYD/TTHA1554"/>
</dbReference>
<evidence type="ECO:0000313" key="1">
    <source>
        <dbReference type="EMBL" id="GAA4795985.1"/>
    </source>
</evidence>
<evidence type="ECO:0000313" key="2">
    <source>
        <dbReference type="Proteomes" id="UP001500928"/>
    </source>
</evidence>
<name>A0ABP9BI60_9PSEU</name>
<keyword evidence="2" id="KW-1185">Reference proteome</keyword>
<proteinExistence type="predicted"/>
<sequence>MPDYAYFFSYRPETWAQLLAGPGDRTPAVRATVEDAGGELRSLYYTLDAFGGLAIVGAPDADTAATIGLVITASGAFTDVRVQPLVNAADVVPVLERARDTAAGYRRPGH</sequence>
<protein>
    <submittedName>
        <fullName evidence="1">GYD domain-containing protein</fullName>
    </submittedName>
</protein>
<accession>A0ABP9BI60</accession>
<dbReference type="Pfam" id="PF08734">
    <property type="entry name" value="GYD"/>
    <property type="match status" value="1"/>
</dbReference>
<dbReference type="EMBL" id="BAABHO010000028">
    <property type="protein sequence ID" value="GAA4795985.1"/>
    <property type="molecule type" value="Genomic_DNA"/>
</dbReference>
<reference evidence="2" key="1">
    <citation type="journal article" date="2019" name="Int. J. Syst. Evol. Microbiol.">
        <title>The Global Catalogue of Microorganisms (GCM) 10K type strain sequencing project: providing services to taxonomists for standard genome sequencing and annotation.</title>
        <authorList>
            <consortium name="The Broad Institute Genomics Platform"/>
            <consortium name="The Broad Institute Genome Sequencing Center for Infectious Disease"/>
            <person name="Wu L."/>
            <person name="Ma J."/>
        </authorList>
    </citation>
    <scope>NUCLEOTIDE SEQUENCE [LARGE SCALE GENOMIC DNA]</scope>
    <source>
        <strain evidence="2">JCM 17979</strain>
    </source>
</reference>
<dbReference type="Proteomes" id="UP001500928">
    <property type="component" value="Unassembled WGS sequence"/>
</dbReference>
<dbReference type="RefSeq" id="WP_345417699.1">
    <property type="nucleotide sequence ID" value="NZ_BAABHO010000028.1"/>
</dbReference>
<comment type="caution">
    <text evidence="1">The sequence shown here is derived from an EMBL/GenBank/DDBJ whole genome shotgun (WGS) entry which is preliminary data.</text>
</comment>